<comment type="caution">
    <text evidence="3">The sequence shown here is derived from an EMBL/GenBank/DDBJ whole genome shotgun (WGS) entry which is preliminary data.</text>
</comment>
<dbReference type="PANTHER" id="PTHR32166">
    <property type="entry name" value="OSJNBA0013A04.12 PROTEIN"/>
    <property type="match status" value="1"/>
</dbReference>
<dbReference type="AlphaFoldDB" id="A0A9P1EIG0"/>
<dbReference type="InterPro" id="IPR012337">
    <property type="entry name" value="RNaseH-like_sf"/>
</dbReference>
<gene>
    <name evidence="3" type="ORF">CEURO_LOCUS18004</name>
</gene>
<feature type="region of interest" description="Disordered" evidence="1">
    <location>
        <begin position="1"/>
        <end position="23"/>
    </location>
</feature>
<dbReference type="OrthoDB" id="1227294at2759"/>
<dbReference type="EMBL" id="CAMAPE010000051">
    <property type="protein sequence ID" value="CAH9108139.1"/>
    <property type="molecule type" value="Genomic_DNA"/>
</dbReference>
<dbReference type="Proteomes" id="UP001152484">
    <property type="component" value="Unassembled WGS sequence"/>
</dbReference>
<sequence length="563" mass="64249">MDLQDMEGGTPAMTSEAAKSTKNDPAWNHNYCADPNNQNAVTCIYHGKETNGGIYRAKLHQIGGDRNAKAYLKCPEDVKKLLKDYMQSKKDAKINYDKLPEHHDLDAFHDLEDDDTEVEELETDSRGHFKRIRDVQKGKAPVKKGKHKRTYGCFYPQKARNCGRASKQGRLKQLKIDEKLDKQRREVAIQYICNMFYHNGIPFNVARSHSFKCAVEAIGQYGPNLKPPSYHEVRVTSLKKEVANMRDMLAEHRALWVKHGCSIMADGWTSTTGQCIVNFLVHSLAGCVFVKSVDASAYSKTGAKVLELLDGFVEYVGEANVVQVVTDNGPNFKLGGKLLETKRPNIYWTPCGAHCIDLMLEDIGKLPLVLKTLRRAMSLTSFIYNRVGLLNLMRRYTGQRNLIRPGKTRLCTCYLTLKSIYKQKANLRAMFSESEWNSSKWKKEAGGKQVEDCMMKPTFWDNAYYILKLMGPLVKTLRLVDNERKPAMGYIYEAMDRAKEAIIKAFNGRDDNDKETFKIIDSRWQDQLHHPLHAAGHYLNPAFFMPIRKLNSIVRSRLDCMLA</sequence>
<evidence type="ECO:0000313" key="3">
    <source>
        <dbReference type="EMBL" id="CAH9108139.1"/>
    </source>
</evidence>
<proteinExistence type="predicted"/>
<accession>A0A9P1EIG0</accession>
<evidence type="ECO:0000313" key="4">
    <source>
        <dbReference type="Proteomes" id="UP001152484"/>
    </source>
</evidence>
<reference evidence="3" key="1">
    <citation type="submission" date="2022-07" db="EMBL/GenBank/DDBJ databases">
        <authorList>
            <person name="Macas J."/>
            <person name="Novak P."/>
            <person name="Neumann P."/>
        </authorList>
    </citation>
    <scope>NUCLEOTIDE SEQUENCE</scope>
</reference>
<dbReference type="InterPro" id="IPR007021">
    <property type="entry name" value="DUF659"/>
</dbReference>
<dbReference type="PANTHER" id="PTHR32166:SF122">
    <property type="entry name" value="OS09G0499600 PROTEIN"/>
    <property type="match status" value="1"/>
</dbReference>
<organism evidence="3 4">
    <name type="scientific">Cuscuta europaea</name>
    <name type="common">European dodder</name>
    <dbReference type="NCBI Taxonomy" id="41803"/>
    <lineage>
        <taxon>Eukaryota</taxon>
        <taxon>Viridiplantae</taxon>
        <taxon>Streptophyta</taxon>
        <taxon>Embryophyta</taxon>
        <taxon>Tracheophyta</taxon>
        <taxon>Spermatophyta</taxon>
        <taxon>Magnoliopsida</taxon>
        <taxon>eudicotyledons</taxon>
        <taxon>Gunneridae</taxon>
        <taxon>Pentapetalae</taxon>
        <taxon>asterids</taxon>
        <taxon>lamiids</taxon>
        <taxon>Solanales</taxon>
        <taxon>Convolvulaceae</taxon>
        <taxon>Cuscuteae</taxon>
        <taxon>Cuscuta</taxon>
        <taxon>Cuscuta subgen. Cuscuta</taxon>
    </lineage>
</organism>
<dbReference type="SUPFAM" id="SSF53098">
    <property type="entry name" value="Ribonuclease H-like"/>
    <property type="match status" value="1"/>
</dbReference>
<evidence type="ECO:0000259" key="2">
    <source>
        <dbReference type="Pfam" id="PF04937"/>
    </source>
</evidence>
<name>A0A9P1EIG0_CUSEU</name>
<dbReference type="Pfam" id="PF04937">
    <property type="entry name" value="DUF659"/>
    <property type="match status" value="1"/>
</dbReference>
<protein>
    <recommendedName>
        <fullName evidence="2">DUF659 domain-containing protein</fullName>
    </recommendedName>
</protein>
<feature type="domain" description="DUF659" evidence="2">
    <location>
        <begin position="228"/>
        <end position="376"/>
    </location>
</feature>
<keyword evidence="4" id="KW-1185">Reference proteome</keyword>
<evidence type="ECO:0000256" key="1">
    <source>
        <dbReference type="SAM" id="MobiDB-lite"/>
    </source>
</evidence>